<dbReference type="OrthoDB" id="10021397at2759"/>
<keyword evidence="8" id="KW-1185">Reference proteome</keyword>
<protein>
    <submittedName>
        <fullName evidence="7">MFS transporter</fullName>
    </submittedName>
</protein>
<dbReference type="InterPro" id="IPR036259">
    <property type="entry name" value="MFS_trans_sf"/>
</dbReference>
<feature type="transmembrane region" description="Helical" evidence="6">
    <location>
        <begin position="87"/>
        <end position="105"/>
    </location>
</feature>
<feature type="transmembrane region" description="Helical" evidence="6">
    <location>
        <begin position="61"/>
        <end position="80"/>
    </location>
</feature>
<evidence type="ECO:0000256" key="4">
    <source>
        <dbReference type="ARBA" id="ARBA00022989"/>
    </source>
</evidence>
<organism evidence="7 8">
    <name type="scientific">Pochonia chlamydosporia 170</name>
    <dbReference type="NCBI Taxonomy" id="1380566"/>
    <lineage>
        <taxon>Eukaryota</taxon>
        <taxon>Fungi</taxon>
        <taxon>Dikarya</taxon>
        <taxon>Ascomycota</taxon>
        <taxon>Pezizomycotina</taxon>
        <taxon>Sordariomycetes</taxon>
        <taxon>Hypocreomycetidae</taxon>
        <taxon>Hypocreales</taxon>
        <taxon>Clavicipitaceae</taxon>
        <taxon>Pochonia</taxon>
    </lineage>
</organism>
<evidence type="ECO:0000256" key="2">
    <source>
        <dbReference type="ARBA" id="ARBA00022448"/>
    </source>
</evidence>
<evidence type="ECO:0000256" key="5">
    <source>
        <dbReference type="ARBA" id="ARBA00023136"/>
    </source>
</evidence>
<proteinExistence type="predicted"/>
<feature type="transmembrane region" description="Helical" evidence="6">
    <location>
        <begin position="111"/>
        <end position="129"/>
    </location>
</feature>
<dbReference type="GO" id="GO:0022857">
    <property type="term" value="F:transmembrane transporter activity"/>
    <property type="evidence" value="ECO:0007669"/>
    <property type="project" value="TreeGrafter"/>
</dbReference>
<dbReference type="PANTHER" id="PTHR23501">
    <property type="entry name" value="MAJOR FACILITATOR SUPERFAMILY"/>
    <property type="match status" value="1"/>
</dbReference>
<dbReference type="GO" id="GO:0005886">
    <property type="term" value="C:plasma membrane"/>
    <property type="evidence" value="ECO:0007669"/>
    <property type="project" value="TreeGrafter"/>
</dbReference>
<dbReference type="PANTHER" id="PTHR23501:SF199">
    <property type="entry name" value="MFS EFFLUX TRANSPORTER INPD-RELATED"/>
    <property type="match status" value="1"/>
</dbReference>
<evidence type="ECO:0000313" key="8">
    <source>
        <dbReference type="Proteomes" id="UP000078397"/>
    </source>
</evidence>
<dbReference type="RefSeq" id="XP_022283906.1">
    <property type="nucleotide sequence ID" value="XM_022428950.1"/>
</dbReference>
<evidence type="ECO:0000256" key="3">
    <source>
        <dbReference type="ARBA" id="ARBA00022692"/>
    </source>
</evidence>
<comment type="caution">
    <text evidence="7">The sequence shown here is derived from an EMBL/GenBank/DDBJ whole genome shotgun (WGS) entry which is preliminary data.</text>
</comment>
<dbReference type="KEGG" id="pchm:VFPPC_15006"/>
<name>A0A179EXA2_METCM</name>
<dbReference type="AlphaFoldDB" id="A0A179EXA2"/>
<comment type="subcellular location">
    <subcellularLocation>
        <location evidence="1">Membrane</location>
        <topology evidence="1">Multi-pass membrane protein</topology>
    </subcellularLocation>
</comment>
<keyword evidence="3 6" id="KW-0812">Transmembrane</keyword>
<evidence type="ECO:0000313" key="7">
    <source>
        <dbReference type="EMBL" id="OAQ57807.2"/>
    </source>
</evidence>
<feature type="transmembrane region" description="Helical" evidence="6">
    <location>
        <begin position="20"/>
        <end position="41"/>
    </location>
</feature>
<keyword evidence="5 6" id="KW-0472">Membrane</keyword>
<dbReference type="Gene3D" id="1.20.1250.20">
    <property type="entry name" value="MFS general substrate transporter like domains"/>
    <property type="match status" value="1"/>
</dbReference>
<reference evidence="7 8" key="1">
    <citation type="journal article" date="2016" name="PLoS Pathog.">
        <title>Biosynthesis of antibiotic leucinostatins in bio-control fungus Purpureocillium lilacinum and their inhibition on phytophthora revealed by genome mining.</title>
        <authorList>
            <person name="Wang G."/>
            <person name="Liu Z."/>
            <person name="Lin R."/>
            <person name="Li E."/>
            <person name="Mao Z."/>
            <person name="Ling J."/>
            <person name="Yang Y."/>
            <person name="Yin W.B."/>
            <person name="Xie B."/>
        </authorList>
    </citation>
    <scope>NUCLEOTIDE SEQUENCE [LARGE SCALE GENOMIC DNA]</scope>
    <source>
        <strain evidence="7">170</strain>
    </source>
</reference>
<dbReference type="FunFam" id="1.20.1250.20:FF:000196">
    <property type="entry name" value="MFS toxin efflux pump (AflT)"/>
    <property type="match status" value="1"/>
</dbReference>
<keyword evidence="4 6" id="KW-1133">Transmembrane helix</keyword>
<evidence type="ECO:0000256" key="1">
    <source>
        <dbReference type="ARBA" id="ARBA00004141"/>
    </source>
</evidence>
<dbReference type="Proteomes" id="UP000078397">
    <property type="component" value="Unassembled WGS sequence"/>
</dbReference>
<feature type="transmembrane region" description="Helical" evidence="6">
    <location>
        <begin position="224"/>
        <end position="243"/>
    </location>
</feature>
<gene>
    <name evidence="7" type="ORF">VFPPC_15006</name>
</gene>
<accession>A0A179EXA2</accession>
<keyword evidence="2" id="KW-0813">Transport</keyword>
<sequence length="256" mass="26846">MIWLKEKATVPPRVFLNRTVWSCAFFGTCLGASFFVVLYYLPIWFQAVKGTSAIQSGIKNIPMILSVVIFSIISGGLVTTLGYYTPFMIASAILMSVGAGMLSTFDVDTGVAHWIGYQIIFGIGVGLGMQQAMVAIQASVAGADVAIGTAIIIFSQTLGGALFICVAQNVFQNKLVSNIADAHITGLNPASVVSVGATQVQTLIPTKFLPAVLHAYNGAVTNTFYVSAAMAALSLVGAVAAPWNSVKDKKIEIAAA</sequence>
<feature type="transmembrane region" description="Helical" evidence="6">
    <location>
        <begin position="141"/>
        <end position="164"/>
    </location>
</feature>
<dbReference type="EMBL" id="LSBJ02000001">
    <property type="protein sequence ID" value="OAQ57807.2"/>
    <property type="molecule type" value="Genomic_DNA"/>
</dbReference>
<dbReference type="SUPFAM" id="SSF103473">
    <property type="entry name" value="MFS general substrate transporter"/>
    <property type="match status" value="1"/>
</dbReference>
<evidence type="ECO:0000256" key="6">
    <source>
        <dbReference type="SAM" id="Phobius"/>
    </source>
</evidence>
<dbReference type="GeneID" id="28856763"/>